<evidence type="ECO:0000259" key="5">
    <source>
        <dbReference type="Pfam" id="PF21077"/>
    </source>
</evidence>
<dbReference type="InterPro" id="IPR024727">
    <property type="entry name" value="NAD_Glu_DH_N_ACT1"/>
</dbReference>
<dbReference type="InterPro" id="IPR048381">
    <property type="entry name" value="GDH_C"/>
</dbReference>
<sequence>MTATTSSGRTGADATGGWPTDRAVLRAAAAEGDPPDPALGELAVTYFDRVPDDELVADPADALATVRAHRSLARLRVPGKPVTAVLDTPGVAERISVLVVTDDMPFLIDSLLAELDRTGASVHRVVHPVVVVRRDVRGELLDILPWADAAAPPPGTVAESWVNIELGDLPGSDPARDLAADLHARLSSVLTDVREVVEDGDRMVSTARGLADELAAAVGEDDGPEVVDTVALLRWFAQGNLIFLGYRRQEVVDTPEGPALRGVLASGLGVLRRDSLVARTLTASPDSVGPAGTAGDPTPRRLLVLTRASARSTVHRPEHPLYVGVSIHDEEGRLVGEHRFLGILTVAARHADVLGIPVVSRRVHDVVAETGLPVDSWSGQRLLEVLQTYPRAELLCTDRASLEATATGVLDLAERRRVRLFLRRDPYGRYFSCMIYLPRDRYTTAARTLMQDVLMRELHGTDLEHTARVTEDQLALLHVTVHTGREEPVTPDLEALTHELAEAARTWSDRLREHATGEERAVLATIGEPFAESYKEDFGPERGLLDLRVLDGLTVAGDDGPGRDTAVRLYHPTNPDAGDRRLKLYLAGRRATLSSVLPALQSLGVVVVDERPYEVTRSDGVTCWINDFGLRLGTTDTVDAVPPGTEQDLTERFAEAFDVVWTGRVGADGFNALVLRAGLTWRQAAVLRAFSRYQRQIGSPYGQSYITEVVNAHCDVAVGLVELFEARFDPALPVGERDRRVAEVDARVTAAIAEVTSLDADRILRSLLGVVRATLRTNFFRRDEQGHPRPFLALKLDPAQVPGVPEPVPAIETFVHSARVEGVHLRFGAIARGGLRWSDRLQDYRTEILGLVKAQAVKNAVIVPVGAKGGFVVKRPPAPTGDAGADREAQRAEGVACYRMFIAGLLDLVDDRAGHAADSAVRTPADVVRYDGDDPYLVVAADKGTATFSDTANAVAGEYGFWLGDAFASGGSVGYDHKAMGITARGAWESVRRHFRELDRDLATDEITVVGVGDMSGDVFGNGMLLSEHLRIVAAFDHRHVFLDPDPDPAVSFAERRRLFELPRSSWADYDTSLISEGGGVYPRTMKAIPVSPEVARALGTEPGEVDPPTLVRAVLRAPVDLLWNGGIGTYVKASGETHADVGDKGNDAVRVDGDELRVKVVGEGGNLGLTQLGRIEYARHGGKVNTDAVDNSAGVDCSDHEVNIKILLDSLVERGELAAHERDEQIAATTDDVAALVLADNVAQNEVLGVSRAHAAGMMHVHRDLVADLEARGRLDRELDVLPDDEGFAARMAEDEGLSSPELCTLMAHVKLDLTDALADSELPDLDVFTRRLPAYFPPALAESYPEAVAVHPLRRQIVTTMLSNTVVDGGGLSYVFRLVAEVAASPADAVRAYHVATGVFGLDELAADLAAADVSAYLADRLTLQARRQLDRVARWFLTRRPQPLAVGAEIHRYSRAMALLGPKVPELLRGQEAEGLTRRVRDYTIAGAPADLARRAVGGLYAFGVLDIADVVEIAEREQGGVHVDDGEVTDDEVLAVAELYYALSEHLGLDALLTAVAALDRTDRWHALARLSLRDELYSSLRAITLDVLADTSSDESADEKIEHWEQANASRLMRARTALAEIADQGRADLATVSVAARQIRSMVR</sequence>
<protein>
    <submittedName>
        <fullName evidence="6">NAD-glutamate dehydrogenase</fullName>
    </submittedName>
</protein>
<evidence type="ECO:0000259" key="4">
    <source>
        <dbReference type="Pfam" id="PF21076"/>
    </source>
</evidence>
<dbReference type="Gene3D" id="3.40.50.720">
    <property type="entry name" value="NAD(P)-binding Rossmann-like Domain"/>
    <property type="match status" value="1"/>
</dbReference>
<dbReference type="PIRSF" id="PIRSF036761">
    <property type="entry name" value="GDH_Mll4104"/>
    <property type="match status" value="1"/>
</dbReference>
<accession>A0ABP9AHD1</accession>
<dbReference type="EMBL" id="BAABHO010000007">
    <property type="protein sequence ID" value="GAA4780226.1"/>
    <property type="molecule type" value="Genomic_DNA"/>
</dbReference>
<dbReference type="InterPro" id="IPR049059">
    <property type="entry name" value="NAD_Glu_DH_HM1"/>
</dbReference>
<evidence type="ECO:0000313" key="7">
    <source>
        <dbReference type="Proteomes" id="UP001500928"/>
    </source>
</evidence>
<dbReference type="PANTHER" id="PTHR43403:SF1">
    <property type="entry name" value="NAD-SPECIFIC GLUTAMATE DEHYDROGENASE"/>
    <property type="match status" value="1"/>
</dbReference>
<dbReference type="Pfam" id="PF21078">
    <property type="entry name" value="GDH_HM3"/>
    <property type="match status" value="1"/>
</dbReference>
<dbReference type="SUPFAM" id="SSF53223">
    <property type="entry name" value="Aminoacid dehydrogenase-like, N-terminal domain"/>
    <property type="match status" value="1"/>
</dbReference>
<keyword evidence="7" id="KW-1185">Reference proteome</keyword>
<gene>
    <name evidence="6" type="ORF">GCM10023200_11850</name>
</gene>
<dbReference type="Pfam" id="PF21076">
    <property type="entry name" value="GDH_ACT2"/>
    <property type="match status" value="1"/>
</dbReference>
<dbReference type="Pfam" id="PF21077">
    <property type="entry name" value="GDH_ACT3"/>
    <property type="match status" value="1"/>
</dbReference>
<name>A0ABP9AHD1_9PSEU</name>
<feature type="domain" description="NAD-glutamate dehydrogenase catalytic" evidence="1">
    <location>
        <begin position="748"/>
        <end position="1251"/>
    </location>
</feature>
<dbReference type="RefSeq" id="WP_345411759.1">
    <property type="nucleotide sequence ID" value="NZ_BAABHO010000007.1"/>
</dbReference>
<dbReference type="Pfam" id="PF21073">
    <property type="entry name" value="GDH_HM1"/>
    <property type="match status" value="1"/>
</dbReference>
<proteinExistence type="predicted"/>
<dbReference type="InterPro" id="IPR049062">
    <property type="entry name" value="NAD_Glu_DH_ACT2"/>
</dbReference>
<evidence type="ECO:0000259" key="3">
    <source>
        <dbReference type="Pfam" id="PF21075"/>
    </source>
</evidence>
<feature type="domain" description="NAD-glutamate dehydrogenase ACT2" evidence="4">
    <location>
        <begin position="419"/>
        <end position="508"/>
    </location>
</feature>
<dbReference type="InterPro" id="IPR049056">
    <property type="entry name" value="NAD_Glu_DH_HM3"/>
</dbReference>
<dbReference type="Pfam" id="PF21074">
    <property type="entry name" value="GDH_C"/>
    <property type="match status" value="1"/>
</dbReference>
<dbReference type="Pfam" id="PF05088">
    <property type="entry name" value="Bac_GDH_CD"/>
    <property type="match status" value="1"/>
</dbReference>
<dbReference type="Pfam" id="PF21075">
    <property type="entry name" value="GDH_ACT1"/>
    <property type="match status" value="1"/>
</dbReference>
<comment type="caution">
    <text evidence="6">The sequence shown here is derived from an EMBL/GenBank/DDBJ whole genome shotgun (WGS) entry which is preliminary data.</text>
</comment>
<feature type="domain" description="NAD-glutamate dehydrogenase ACT3" evidence="5">
    <location>
        <begin position="565"/>
        <end position="639"/>
    </location>
</feature>
<reference evidence="7" key="1">
    <citation type="journal article" date="2019" name="Int. J. Syst. Evol. Microbiol.">
        <title>The Global Catalogue of Microorganisms (GCM) 10K type strain sequencing project: providing services to taxonomists for standard genome sequencing and annotation.</title>
        <authorList>
            <consortium name="The Broad Institute Genomics Platform"/>
            <consortium name="The Broad Institute Genome Sequencing Center for Infectious Disease"/>
            <person name="Wu L."/>
            <person name="Ma J."/>
        </authorList>
    </citation>
    <scope>NUCLEOTIDE SEQUENCE [LARGE SCALE GENOMIC DNA]</scope>
    <source>
        <strain evidence="7">JCM 17979</strain>
    </source>
</reference>
<evidence type="ECO:0000259" key="2">
    <source>
        <dbReference type="Pfam" id="PF21074"/>
    </source>
</evidence>
<dbReference type="SUPFAM" id="SSF51735">
    <property type="entry name" value="NAD(P)-binding Rossmann-fold domains"/>
    <property type="match status" value="1"/>
</dbReference>
<evidence type="ECO:0000259" key="1">
    <source>
        <dbReference type="Pfam" id="PF05088"/>
    </source>
</evidence>
<dbReference type="InterPro" id="IPR036291">
    <property type="entry name" value="NAD(P)-bd_dom_sf"/>
</dbReference>
<dbReference type="InterPro" id="IPR028971">
    <property type="entry name" value="NAD-GDH_cat"/>
</dbReference>
<dbReference type="InterPro" id="IPR007780">
    <property type="entry name" value="NAD_Glu_DH_bac"/>
</dbReference>
<dbReference type="InterPro" id="IPR049064">
    <property type="entry name" value="NAD_Glu_DH_ACT3"/>
</dbReference>
<dbReference type="PANTHER" id="PTHR43403">
    <property type="entry name" value="NAD-SPECIFIC GLUTAMATE DEHYDROGENASE"/>
    <property type="match status" value="1"/>
</dbReference>
<feature type="domain" description="NAD-glutamate dehydrogenase N-terminal ACT1" evidence="3">
    <location>
        <begin position="43"/>
        <end position="181"/>
    </location>
</feature>
<dbReference type="Proteomes" id="UP001500928">
    <property type="component" value="Unassembled WGS sequence"/>
</dbReference>
<organism evidence="6 7">
    <name type="scientific">Actinomycetospora chlora</name>
    <dbReference type="NCBI Taxonomy" id="663608"/>
    <lineage>
        <taxon>Bacteria</taxon>
        <taxon>Bacillati</taxon>
        <taxon>Actinomycetota</taxon>
        <taxon>Actinomycetes</taxon>
        <taxon>Pseudonocardiales</taxon>
        <taxon>Pseudonocardiaceae</taxon>
        <taxon>Actinomycetospora</taxon>
    </lineage>
</organism>
<dbReference type="InterPro" id="IPR046346">
    <property type="entry name" value="Aminoacid_DH-like_N_sf"/>
</dbReference>
<evidence type="ECO:0000313" key="6">
    <source>
        <dbReference type="EMBL" id="GAA4780226.1"/>
    </source>
</evidence>
<feature type="domain" description="NAD-specific glutamate dehydrogenase C-terminal" evidence="2">
    <location>
        <begin position="1297"/>
        <end position="1646"/>
    </location>
</feature>